<organism evidence="13 14">
    <name type="scientific">Apostasia shenzhenica</name>
    <dbReference type="NCBI Taxonomy" id="1088818"/>
    <lineage>
        <taxon>Eukaryota</taxon>
        <taxon>Viridiplantae</taxon>
        <taxon>Streptophyta</taxon>
        <taxon>Embryophyta</taxon>
        <taxon>Tracheophyta</taxon>
        <taxon>Spermatophyta</taxon>
        <taxon>Magnoliopsida</taxon>
        <taxon>Liliopsida</taxon>
        <taxon>Asparagales</taxon>
        <taxon>Orchidaceae</taxon>
        <taxon>Apostasioideae</taxon>
        <taxon>Apostasia</taxon>
    </lineage>
</organism>
<keyword evidence="9 12" id="KW-0472">Membrane</keyword>
<protein>
    <submittedName>
        <fullName evidence="13">Bidirectional sugar transporter SWEET6b</fullName>
    </submittedName>
</protein>
<keyword evidence="3" id="KW-0813">Transport</keyword>
<keyword evidence="6 12" id="KW-0812">Transmembrane</keyword>
<comment type="subunit">
    <text evidence="11">Forms homooligomers and/or heterooligomers.</text>
</comment>
<evidence type="ECO:0000256" key="5">
    <source>
        <dbReference type="ARBA" id="ARBA00022597"/>
    </source>
</evidence>
<evidence type="ECO:0000256" key="6">
    <source>
        <dbReference type="ARBA" id="ARBA00022692"/>
    </source>
</evidence>
<dbReference type="EMBL" id="KZ452039">
    <property type="protein sequence ID" value="PKA49291.1"/>
    <property type="molecule type" value="Genomic_DNA"/>
</dbReference>
<dbReference type="AlphaFoldDB" id="A0A2I0A173"/>
<dbReference type="Gene3D" id="1.20.1280.290">
    <property type="match status" value="1"/>
</dbReference>
<keyword evidence="7" id="KW-0677">Repeat</keyword>
<proteinExistence type="inferred from homology"/>
<evidence type="ECO:0000256" key="8">
    <source>
        <dbReference type="ARBA" id="ARBA00022989"/>
    </source>
</evidence>
<evidence type="ECO:0000256" key="7">
    <source>
        <dbReference type="ARBA" id="ARBA00022737"/>
    </source>
</evidence>
<comment type="similarity">
    <text evidence="2">Belongs to the SWEET sugar transporter family.</text>
</comment>
<evidence type="ECO:0000256" key="3">
    <source>
        <dbReference type="ARBA" id="ARBA00022448"/>
    </source>
</evidence>
<evidence type="ECO:0000256" key="11">
    <source>
        <dbReference type="ARBA" id="ARBA00038715"/>
    </source>
</evidence>
<dbReference type="GO" id="GO:0051119">
    <property type="term" value="F:sugar transmembrane transporter activity"/>
    <property type="evidence" value="ECO:0007669"/>
    <property type="project" value="InterPro"/>
</dbReference>
<dbReference type="Pfam" id="PF03083">
    <property type="entry name" value="MtN3_slv"/>
    <property type="match status" value="1"/>
</dbReference>
<evidence type="ECO:0000256" key="9">
    <source>
        <dbReference type="ARBA" id="ARBA00023136"/>
    </source>
</evidence>
<dbReference type="FunFam" id="1.20.1280.290:FF:000002">
    <property type="entry name" value="Bidirectional sugar transporter SWEET"/>
    <property type="match status" value="1"/>
</dbReference>
<keyword evidence="14" id="KW-1185">Reference proteome</keyword>
<dbReference type="OrthoDB" id="782309at2759"/>
<dbReference type="PANTHER" id="PTHR10791">
    <property type="entry name" value="RAG1-ACTIVATING PROTEIN 1"/>
    <property type="match status" value="1"/>
</dbReference>
<dbReference type="GO" id="GO:0005886">
    <property type="term" value="C:plasma membrane"/>
    <property type="evidence" value="ECO:0007669"/>
    <property type="project" value="UniProtKB-SubCell"/>
</dbReference>
<dbReference type="InterPro" id="IPR004316">
    <property type="entry name" value="SWEET_rpt"/>
</dbReference>
<dbReference type="InterPro" id="IPR047664">
    <property type="entry name" value="SWEET"/>
</dbReference>
<keyword evidence="4" id="KW-1003">Cell membrane</keyword>
<dbReference type="PANTHER" id="PTHR10791:SF30">
    <property type="entry name" value="SUGAR TRANSPORTER SWEET1"/>
    <property type="match status" value="1"/>
</dbReference>
<sequence>MYASPLSVMKLVILTRSVKYMPFWLSFVGFLNGVCWTSYAIIEFDLFITIPNVLGAVFGFVQLVLYACYCRRSPVEDRAEDENQRRKEVELR</sequence>
<reference evidence="13 14" key="1">
    <citation type="journal article" date="2017" name="Nature">
        <title>The Apostasia genome and the evolution of orchids.</title>
        <authorList>
            <person name="Zhang G.Q."/>
            <person name="Liu K.W."/>
            <person name="Li Z."/>
            <person name="Lohaus R."/>
            <person name="Hsiao Y.Y."/>
            <person name="Niu S.C."/>
            <person name="Wang J.Y."/>
            <person name="Lin Y.C."/>
            <person name="Xu Q."/>
            <person name="Chen L.J."/>
            <person name="Yoshida K."/>
            <person name="Fujiwara S."/>
            <person name="Wang Z.W."/>
            <person name="Zhang Y.Q."/>
            <person name="Mitsuda N."/>
            <person name="Wang M."/>
            <person name="Liu G.H."/>
            <person name="Pecoraro L."/>
            <person name="Huang H.X."/>
            <person name="Xiao X.J."/>
            <person name="Lin M."/>
            <person name="Wu X.Y."/>
            <person name="Wu W.L."/>
            <person name="Chen Y.Y."/>
            <person name="Chang S.B."/>
            <person name="Sakamoto S."/>
            <person name="Ohme-Takagi M."/>
            <person name="Yagi M."/>
            <person name="Zeng S.J."/>
            <person name="Shen C.Y."/>
            <person name="Yeh C.M."/>
            <person name="Luo Y.B."/>
            <person name="Tsai W.C."/>
            <person name="Van de Peer Y."/>
            <person name="Liu Z.J."/>
        </authorList>
    </citation>
    <scope>NUCLEOTIDE SEQUENCE [LARGE SCALE GENOMIC DNA]</scope>
    <source>
        <strain evidence="14">cv. Shenzhen</strain>
        <tissue evidence="13">Stem</tissue>
    </source>
</reference>
<evidence type="ECO:0000256" key="1">
    <source>
        <dbReference type="ARBA" id="ARBA00004651"/>
    </source>
</evidence>
<keyword evidence="8 12" id="KW-1133">Transmembrane helix</keyword>
<comment type="subcellular location">
    <subcellularLocation>
        <location evidence="1">Cell membrane</location>
        <topology evidence="1">Multi-pass membrane protein</topology>
    </subcellularLocation>
</comment>
<gene>
    <name evidence="13" type="primary">SWEET6B</name>
    <name evidence="13" type="ORF">AXF42_Ash014193</name>
</gene>
<evidence type="ECO:0000313" key="13">
    <source>
        <dbReference type="EMBL" id="PKA49291.1"/>
    </source>
</evidence>
<evidence type="ECO:0000313" key="14">
    <source>
        <dbReference type="Proteomes" id="UP000236161"/>
    </source>
</evidence>
<comment type="function">
    <text evidence="10">Mediates both low-affinity uptake and efflux of sugar across the plasma membrane.</text>
</comment>
<evidence type="ECO:0000256" key="4">
    <source>
        <dbReference type="ARBA" id="ARBA00022475"/>
    </source>
</evidence>
<evidence type="ECO:0000256" key="2">
    <source>
        <dbReference type="ARBA" id="ARBA00007809"/>
    </source>
</evidence>
<keyword evidence="5 13" id="KW-0762">Sugar transport</keyword>
<evidence type="ECO:0000256" key="10">
    <source>
        <dbReference type="ARBA" id="ARBA00037238"/>
    </source>
</evidence>
<accession>A0A2I0A173</accession>
<name>A0A2I0A173_9ASPA</name>
<dbReference type="Proteomes" id="UP000236161">
    <property type="component" value="Unassembled WGS sequence"/>
</dbReference>
<feature type="transmembrane region" description="Helical" evidence="12">
    <location>
        <begin position="48"/>
        <end position="69"/>
    </location>
</feature>
<evidence type="ECO:0000256" key="12">
    <source>
        <dbReference type="SAM" id="Phobius"/>
    </source>
</evidence>
<feature type="transmembrane region" description="Helical" evidence="12">
    <location>
        <begin position="21"/>
        <end position="42"/>
    </location>
</feature>